<dbReference type="GO" id="GO:0000428">
    <property type="term" value="C:DNA-directed RNA polymerase complex"/>
    <property type="evidence" value="ECO:0007669"/>
    <property type="project" value="UniProtKB-KW"/>
</dbReference>
<evidence type="ECO:0000313" key="1">
    <source>
        <dbReference type="EMBL" id="MDQ0555989.1"/>
    </source>
</evidence>
<reference evidence="1 2" key="1">
    <citation type="submission" date="2023-07" db="EMBL/GenBank/DDBJ databases">
        <title>Genomic Encyclopedia of Type Strains, Phase IV (KMG-IV): sequencing the most valuable type-strain genomes for metagenomic binning, comparative biology and taxonomic classification.</title>
        <authorList>
            <person name="Goeker M."/>
        </authorList>
    </citation>
    <scope>NUCLEOTIDE SEQUENCE [LARGE SCALE GENOMIC DNA]</scope>
    <source>
        <strain evidence="1 2">DSM 15049</strain>
    </source>
</reference>
<name>A0ABU0MYJ8_9FIRM</name>
<gene>
    <name evidence="1" type="ORF">QOZ92_001102</name>
</gene>
<evidence type="ECO:0000313" key="2">
    <source>
        <dbReference type="Proteomes" id="UP001232584"/>
    </source>
</evidence>
<dbReference type="EMBL" id="JAUSWG010000003">
    <property type="protein sequence ID" value="MDQ0555989.1"/>
    <property type="molecule type" value="Genomic_DNA"/>
</dbReference>
<protein>
    <submittedName>
        <fullName evidence="1">DNA-directed RNA polymerase subunit RPC12/RpoP</fullName>
    </submittedName>
</protein>
<keyword evidence="1" id="KW-0804">Transcription</keyword>
<accession>A0ABU0MYJ8</accession>
<proteinExistence type="predicted"/>
<sequence length="53" mass="5867">MSKLICAKCKKEIKAGDKILVELVMPNGFTMPCGRLDTILLKKSISIHCKECS</sequence>
<comment type="caution">
    <text evidence="1">The sequence shown here is derived from an EMBL/GenBank/DDBJ whole genome shotgun (WGS) entry which is preliminary data.</text>
</comment>
<organism evidence="1 2">
    <name type="scientific">Paraclostridium ghonii</name>
    <dbReference type="NCBI Taxonomy" id="29358"/>
    <lineage>
        <taxon>Bacteria</taxon>
        <taxon>Bacillati</taxon>
        <taxon>Bacillota</taxon>
        <taxon>Clostridia</taxon>
        <taxon>Peptostreptococcales</taxon>
        <taxon>Peptostreptococcaceae</taxon>
        <taxon>Paraclostridium</taxon>
    </lineage>
</organism>
<dbReference type="RefSeq" id="WP_307504300.1">
    <property type="nucleotide sequence ID" value="NZ_BAAACE010000014.1"/>
</dbReference>
<dbReference type="Proteomes" id="UP001232584">
    <property type="component" value="Unassembled WGS sequence"/>
</dbReference>
<keyword evidence="2" id="KW-1185">Reference proteome</keyword>
<keyword evidence="1" id="KW-0240">DNA-directed RNA polymerase</keyword>